<accession>A0A1M6EP44</accession>
<dbReference type="AlphaFoldDB" id="A0A1M6EP44"/>
<dbReference type="PANTHER" id="PTHR11941">
    <property type="entry name" value="ENOYL-COA HYDRATASE-RELATED"/>
    <property type="match status" value="1"/>
</dbReference>
<gene>
    <name evidence="3" type="ORF">SAMN02745751_01261</name>
</gene>
<sequence>MNGKKTMKDGNNYCLEYSTFECEKQGAILTVKLTNPEKLNALTAVFLKEFSDMVDFIALDDEILVVTITGQGKVFIAGADVELMSTMNPKEAALYAYNTTEMYRKMENVDKIFIASINGYTFGGGLVVACICDLRVASTKATFGYPEVGLGIFPGGCGTVKLSRLIGIGKAKELSYTGRRISAEEAYRIGLLNVITEPENLKEETDKLAQEIVKNSKSAVRLVKEAYNYGADLPEDVAVNQEKNLFAMCFATEDQKEGMRAFLEKRPPNFK</sequence>
<dbReference type="Gene3D" id="3.90.226.10">
    <property type="entry name" value="2-enoyl-CoA Hydratase, Chain A, domain 1"/>
    <property type="match status" value="1"/>
</dbReference>
<protein>
    <submittedName>
        <fullName evidence="3">1,4-Dihydroxy-2-naphthoyl-CoA synthase</fullName>
    </submittedName>
</protein>
<dbReference type="InterPro" id="IPR001753">
    <property type="entry name" value="Enoyl-CoA_hydra/iso"/>
</dbReference>
<dbReference type="STRING" id="1121476.SAMN02745751_01261"/>
<dbReference type="Pfam" id="PF00378">
    <property type="entry name" value="ECH_1"/>
    <property type="match status" value="1"/>
</dbReference>
<proteinExistence type="inferred from homology"/>
<dbReference type="Proteomes" id="UP000184052">
    <property type="component" value="Unassembled WGS sequence"/>
</dbReference>
<dbReference type="SUPFAM" id="SSF52096">
    <property type="entry name" value="ClpP/crotonase"/>
    <property type="match status" value="1"/>
</dbReference>
<dbReference type="GO" id="GO:0016836">
    <property type="term" value="F:hydro-lyase activity"/>
    <property type="evidence" value="ECO:0007669"/>
    <property type="project" value="UniProtKB-ARBA"/>
</dbReference>
<evidence type="ECO:0000256" key="2">
    <source>
        <dbReference type="ARBA" id="ARBA00023239"/>
    </source>
</evidence>
<dbReference type="PANTHER" id="PTHR11941:SF54">
    <property type="entry name" value="ENOYL-COA HYDRATASE, MITOCHONDRIAL"/>
    <property type="match status" value="1"/>
</dbReference>
<dbReference type="InterPro" id="IPR014748">
    <property type="entry name" value="Enoyl-CoA_hydra_C"/>
</dbReference>
<organism evidence="3 4">
    <name type="scientific">Dethiosulfatibacter aminovorans DSM 17477</name>
    <dbReference type="NCBI Taxonomy" id="1121476"/>
    <lineage>
        <taxon>Bacteria</taxon>
        <taxon>Bacillati</taxon>
        <taxon>Bacillota</taxon>
        <taxon>Tissierellia</taxon>
        <taxon>Dethiosulfatibacter</taxon>
    </lineage>
</organism>
<dbReference type="Gene3D" id="1.10.12.10">
    <property type="entry name" value="Lyase 2-enoyl-coa Hydratase, Chain A, domain 2"/>
    <property type="match status" value="1"/>
</dbReference>
<dbReference type="FunFam" id="1.10.12.10:FF:000001">
    <property type="entry name" value="Probable enoyl-CoA hydratase, mitochondrial"/>
    <property type="match status" value="1"/>
</dbReference>
<dbReference type="GO" id="GO:0006635">
    <property type="term" value="P:fatty acid beta-oxidation"/>
    <property type="evidence" value="ECO:0007669"/>
    <property type="project" value="TreeGrafter"/>
</dbReference>
<dbReference type="InterPro" id="IPR029045">
    <property type="entry name" value="ClpP/crotonase-like_dom_sf"/>
</dbReference>
<dbReference type="CDD" id="cd06558">
    <property type="entry name" value="crotonase-like"/>
    <property type="match status" value="1"/>
</dbReference>
<comment type="similarity">
    <text evidence="1">Belongs to the enoyl-CoA hydratase/isomerase family.</text>
</comment>
<dbReference type="EMBL" id="FQZL01000007">
    <property type="protein sequence ID" value="SHI87030.1"/>
    <property type="molecule type" value="Genomic_DNA"/>
</dbReference>
<evidence type="ECO:0000313" key="3">
    <source>
        <dbReference type="EMBL" id="SHI87030.1"/>
    </source>
</evidence>
<name>A0A1M6EP44_9FIRM</name>
<evidence type="ECO:0000313" key="4">
    <source>
        <dbReference type="Proteomes" id="UP000184052"/>
    </source>
</evidence>
<reference evidence="3 4" key="1">
    <citation type="submission" date="2016-11" db="EMBL/GenBank/DDBJ databases">
        <authorList>
            <person name="Jaros S."/>
            <person name="Januszkiewicz K."/>
            <person name="Wedrychowicz H."/>
        </authorList>
    </citation>
    <scope>NUCLEOTIDE SEQUENCE [LARGE SCALE GENOMIC DNA]</scope>
    <source>
        <strain evidence="3 4">DSM 17477</strain>
    </source>
</reference>
<dbReference type="FunFam" id="3.90.226.10:FF:000009">
    <property type="entry name" value="Carnitinyl-CoA dehydratase"/>
    <property type="match status" value="1"/>
</dbReference>
<keyword evidence="2" id="KW-0456">Lyase</keyword>
<dbReference type="RefSeq" id="WP_245819760.1">
    <property type="nucleotide sequence ID" value="NZ_FQZL01000007.1"/>
</dbReference>
<keyword evidence="4" id="KW-1185">Reference proteome</keyword>
<evidence type="ECO:0000256" key="1">
    <source>
        <dbReference type="ARBA" id="ARBA00005254"/>
    </source>
</evidence>